<dbReference type="Proteomes" id="UP001597145">
    <property type="component" value="Unassembled WGS sequence"/>
</dbReference>
<dbReference type="PROSITE" id="PS50928">
    <property type="entry name" value="ABC_TM1"/>
    <property type="match status" value="1"/>
</dbReference>
<evidence type="ECO:0000259" key="8">
    <source>
        <dbReference type="PROSITE" id="PS50928"/>
    </source>
</evidence>
<feature type="domain" description="ABC transmembrane type-1" evidence="8">
    <location>
        <begin position="82"/>
        <end position="271"/>
    </location>
</feature>
<evidence type="ECO:0000256" key="5">
    <source>
        <dbReference type="ARBA" id="ARBA00022989"/>
    </source>
</evidence>
<reference evidence="10" key="1">
    <citation type="journal article" date="2019" name="Int. J. Syst. Evol. Microbiol.">
        <title>The Global Catalogue of Microorganisms (GCM) 10K type strain sequencing project: providing services to taxonomists for standard genome sequencing and annotation.</title>
        <authorList>
            <consortium name="The Broad Institute Genomics Platform"/>
            <consortium name="The Broad Institute Genome Sequencing Center for Infectious Disease"/>
            <person name="Wu L."/>
            <person name="Ma J."/>
        </authorList>
    </citation>
    <scope>NUCLEOTIDE SEQUENCE [LARGE SCALE GENOMIC DNA]</scope>
    <source>
        <strain evidence="10">JCM 12165</strain>
    </source>
</reference>
<keyword evidence="4 7" id="KW-0812">Transmembrane</keyword>
<dbReference type="InterPro" id="IPR000515">
    <property type="entry name" value="MetI-like"/>
</dbReference>
<evidence type="ECO:0000256" key="2">
    <source>
        <dbReference type="ARBA" id="ARBA00022448"/>
    </source>
</evidence>
<feature type="transmembrane region" description="Helical" evidence="7">
    <location>
        <begin position="21"/>
        <end position="42"/>
    </location>
</feature>
<evidence type="ECO:0000256" key="1">
    <source>
        <dbReference type="ARBA" id="ARBA00004651"/>
    </source>
</evidence>
<evidence type="ECO:0000256" key="7">
    <source>
        <dbReference type="RuleBase" id="RU363032"/>
    </source>
</evidence>
<dbReference type="SUPFAM" id="SSF161098">
    <property type="entry name" value="MetI-like"/>
    <property type="match status" value="1"/>
</dbReference>
<keyword evidence="5 7" id="KW-1133">Transmembrane helix</keyword>
<feature type="transmembrane region" description="Helical" evidence="7">
    <location>
        <begin position="203"/>
        <end position="228"/>
    </location>
</feature>
<dbReference type="CDD" id="cd06261">
    <property type="entry name" value="TM_PBP2"/>
    <property type="match status" value="1"/>
</dbReference>
<keyword evidence="2 7" id="KW-0813">Transport</keyword>
<evidence type="ECO:0000256" key="6">
    <source>
        <dbReference type="ARBA" id="ARBA00023136"/>
    </source>
</evidence>
<keyword evidence="3" id="KW-1003">Cell membrane</keyword>
<dbReference type="Pfam" id="PF00528">
    <property type="entry name" value="BPD_transp_1"/>
    <property type="match status" value="1"/>
</dbReference>
<comment type="similarity">
    <text evidence="7">Belongs to the binding-protein-dependent transport system permease family.</text>
</comment>
<evidence type="ECO:0000313" key="9">
    <source>
        <dbReference type="EMBL" id="MFD1533704.1"/>
    </source>
</evidence>
<dbReference type="InterPro" id="IPR050366">
    <property type="entry name" value="BP-dependent_transpt_permease"/>
</dbReference>
<accession>A0ABW4FT77</accession>
<protein>
    <submittedName>
        <fullName evidence="9">ABC transporter permease</fullName>
    </submittedName>
</protein>
<dbReference type="InterPro" id="IPR035906">
    <property type="entry name" value="MetI-like_sf"/>
</dbReference>
<evidence type="ECO:0000256" key="3">
    <source>
        <dbReference type="ARBA" id="ARBA00022475"/>
    </source>
</evidence>
<evidence type="ECO:0000256" key="4">
    <source>
        <dbReference type="ARBA" id="ARBA00022692"/>
    </source>
</evidence>
<gene>
    <name evidence="9" type="ORF">ACFSCY_30220</name>
</gene>
<feature type="transmembrane region" description="Helical" evidence="7">
    <location>
        <begin position="146"/>
        <end position="164"/>
    </location>
</feature>
<keyword evidence="6 7" id="KW-0472">Membrane</keyword>
<dbReference type="RefSeq" id="WP_379659989.1">
    <property type="nucleotide sequence ID" value="NZ_JBHUCP010000026.1"/>
</dbReference>
<dbReference type="EMBL" id="JBHUCP010000026">
    <property type="protein sequence ID" value="MFD1533704.1"/>
    <property type="molecule type" value="Genomic_DNA"/>
</dbReference>
<dbReference type="Gene3D" id="1.10.3720.10">
    <property type="entry name" value="MetI-like"/>
    <property type="match status" value="1"/>
</dbReference>
<sequence>MTVPVAAPPEPRRRPAVPPPGLVLSWLLVLLVVAWAVFPGLFTAHGPYAGDPALSFAPPSWEHPFGADQLGRDLFSRAVHGAGTTLTATLVAVLVAFGAGTVIGLAAGYAGGALDTTVMRVVDVLLSIPSLLLAMVIVSVLGYSTYNVALAVGIASIASFARVMRAETIRVTHTDYVEAAHGLGVSRWGVVAGHVLPNALGPVLALAALEFGTAVIAVASLGFLGYGAPPPEPEWGLLVAEGRDFVALYPWISLLPGTVLALVVIATHRISTSLRPNR</sequence>
<feature type="transmembrane region" description="Helical" evidence="7">
    <location>
        <begin position="248"/>
        <end position="268"/>
    </location>
</feature>
<evidence type="ECO:0000313" key="10">
    <source>
        <dbReference type="Proteomes" id="UP001597145"/>
    </source>
</evidence>
<dbReference type="PANTHER" id="PTHR43386:SF1">
    <property type="entry name" value="D,D-DIPEPTIDE TRANSPORT SYSTEM PERMEASE PROTEIN DDPC-RELATED"/>
    <property type="match status" value="1"/>
</dbReference>
<proteinExistence type="inferred from homology"/>
<feature type="transmembrane region" description="Helical" evidence="7">
    <location>
        <begin position="121"/>
        <end position="140"/>
    </location>
</feature>
<comment type="subcellular location">
    <subcellularLocation>
        <location evidence="1 7">Cell membrane</location>
        <topology evidence="1 7">Multi-pass membrane protein</topology>
    </subcellularLocation>
</comment>
<dbReference type="PANTHER" id="PTHR43386">
    <property type="entry name" value="OLIGOPEPTIDE TRANSPORT SYSTEM PERMEASE PROTEIN APPC"/>
    <property type="match status" value="1"/>
</dbReference>
<keyword evidence="10" id="KW-1185">Reference proteome</keyword>
<organism evidence="9 10">
    <name type="scientific">Pseudonocardia aurantiaca</name>
    <dbReference type="NCBI Taxonomy" id="75290"/>
    <lineage>
        <taxon>Bacteria</taxon>
        <taxon>Bacillati</taxon>
        <taxon>Actinomycetota</taxon>
        <taxon>Actinomycetes</taxon>
        <taxon>Pseudonocardiales</taxon>
        <taxon>Pseudonocardiaceae</taxon>
        <taxon>Pseudonocardia</taxon>
    </lineage>
</organism>
<comment type="caution">
    <text evidence="9">The sequence shown here is derived from an EMBL/GenBank/DDBJ whole genome shotgun (WGS) entry which is preliminary data.</text>
</comment>
<name>A0ABW4FT77_9PSEU</name>
<feature type="transmembrane region" description="Helical" evidence="7">
    <location>
        <begin position="86"/>
        <end position="109"/>
    </location>
</feature>